<organism evidence="1 2">
    <name type="scientific">Artemisia annua</name>
    <name type="common">Sweet wormwood</name>
    <dbReference type="NCBI Taxonomy" id="35608"/>
    <lineage>
        <taxon>Eukaryota</taxon>
        <taxon>Viridiplantae</taxon>
        <taxon>Streptophyta</taxon>
        <taxon>Embryophyta</taxon>
        <taxon>Tracheophyta</taxon>
        <taxon>Spermatophyta</taxon>
        <taxon>Magnoliopsida</taxon>
        <taxon>eudicotyledons</taxon>
        <taxon>Gunneridae</taxon>
        <taxon>Pentapetalae</taxon>
        <taxon>asterids</taxon>
        <taxon>campanulids</taxon>
        <taxon>Asterales</taxon>
        <taxon>Asteraceae</taxon>
        <taxon>Asteroideae</taxon>
        <taxon>Anthemideae</taxon>
        <taxon>Artemisiinae</taxon>
        <taxon>Artemisia</taxon>
    </lineage>
</organism>
<protein>
    <submittedName>
        <fullName evidence="1">3beta-hydroxysteroid-dehydrogenase/decarboxylase isoform 2</fullName>
    </submittedName>
</protein>
<reference evidence="1 2" key="1">
    <citation type="journal article" date="2018" name="Mol. Plant">
        <title>The genome of Artemisia annua provides insight into the evolution of Asteraceae family and artemisinin biosynthesis.</title>
        <authorList>
            <person name="Shen Q."/>
            <person name="Zhang L."/>
            <person name="Liao Z."/>
            <person name="Wang S."/>
            <person name="Yan T."/>
            <person name="Shi P."/>
            <person name="Liu M."/>
            <person name="Fu X."/>
            <person name="Pan Q."/>
            <person name="Wang Y."/>
            <person name="Lv Z."/>
            <person name="Lu X."/>
            <person name="Zhang F."/>
            <person name="Jiang W."/>
            <person name="Ma Y."/>
            <person name="Chen M."/>
            <person name="Hao X."/>
            <person name="Li L."/>
            <person name="Tang Y."/>
            <person name="Lv G."/>
            <person name="Zhou Y."/>
            <person name="Sun X."/>
            <person name="Brodelius P.E."/>
            <person name="Rose J.K.C."/>
            <person name="Tang K."/>
        </authorList>
    </citation>
    <scope>NUCLEOTIDE SEQUENCE [LARGE SCALE GENOMIC DNA]</scope>
    <source>
        <strain evidence="2">cv. Huhao1</strain>
        <tissue evidence="1">Leaf</tissue>
    </source>
</reference>
<keyword evidence="2" id="KW-1185">Reference proteome</keyword>
<dbReference type="EMBL" id="PKPP01006332">
    <property type="protein sequence ID" value="PWA56866.1"/>
    <property type="molecule type" value="Genomic_DNA"/>
</dbReference>
<evidence type="ECO:0000313" key="1">
    <source>
        <dbReference type="EMBL" id="PWA56866.1"/>
    </source>
</evidence>
<name>A0A2U1M6K4_ARTAN</name>
<dbReference type="STRING" id="35608.A0A2U1M6K4"/>
<comment type="caution">
    <text evidence="1">The sequence shown here is derived from an EMBL/GenBank/DDBJ whole genome shotgun (WGS) entry which is preliminary data.</text>
</comment>
<proteinExistence type="predicted"/>
<evidence type="ECO:0000313" key="2">
    <source>
        <dbReference type="Proteomes" id="UP000245207"/>
    </source>
</evidence>
<sequence length="88" mass="9889">MDFVFVEIDRRTTCKFTLSAAHCQQVTMAMVIAGILLQNLHVATRSQPICEGAEVVFHMAAPDSSINNYKLHHSVNVQAYELPEHTDF</sequence>
<dbReference type="OrthoDB" id="10262413at2759"/>
<dbReference type="Proteomes" id="UP000245207">
    <property type="component" value="Unassembled WGS sequence"/>
</dbReference>
<gene>
    <name evidence="1" type="ORF">CTI12_AA414950</name>
</gene>
<accession>A0A2U1M6K4</accession>
<dbReference type="AlphaFoldDB" id="A0A2U1M6K4"/>